<evidence type="ECO:0000256" key="1">
    <source>
        <dbReference type="SAM" id="Phobius"/>
    </source>
</evidence>
<keyword evidence="1" id="KW-0812">Transmembrane</keyword>
<gene>
    <name evidence="2" type="ORF">S01H1_27770</name>
</gene>
<comment type="caution">
    <text evidence="2">The sequence shown here is derived from an EMBL/GenBank/DDBJ whole genome shotgun (WGS) entry which is preliminary data.</text>
</comment>
<keyword evidence="1" id="KW-0472">Membrane</keyword>
<reference evidence="2" key="1">
    <citation type="journal article" date="2014" name="Front. Microbiol.">
        <title>High frequency of phylogenetically diverse reductive dehalogenase-homologous genes in deep subseafloor sedimentary metagenomes.</title>
        <authorList>
            <person name="Kawai M."/>
            <person name="Futagami T."/>
            <person name="Toyoda A."/>
            <person name="Takaki Y."/>
            <person name="Nishi S."/>
            <person name="Hori S."/>
            <person name="Arai W."/>
            <person name="Tsubouchi T."/>
            <person name="Morono Y."/>
            <person name="Uchiyama I."/>
            <person name="Ito T."/>
            <person name="Fujiyama A."/>
            <person name="Inagaki F."/>
            <person name="Takami H."/>
        </authorList>
    </citation>
    <scope>NUCLEOTIDE SEQUENCE</scope>
    <source>
        <strain evidence="2">Expedition CK06-06</strain>
    </source>
</reference>
<sequence length="34" mass="3656">MSELLIHDICIIVICLSAFALGHIVGCGKGEFRP</sequence>
<feature type="transmembrane region" description="Helical" evidence="1">
    <location>
        <begin position="6"/>
        <end position="26"/>
    </location>
</feature>
<feature type="non-terminal residue" evidence="2">
    <location>
        <position position="34"/>
    </location>
</feature>
<organism evidence="2">
    <name type="scientific">marine sediment metagenome</name>
    <dbReference type="NCBI Taxonomy" id="412755"/>
    <lineage>
        <taxon>unclassified sequences</taxon>
        <taxon>metagenomes</taxon>
        <taxon>ecological metagenomes</taxon>
    </lineage>
</organism>
<keyword evidence="1" id="KW-1133">Transmembrane helix</keyword>
<accession>X0UVC8</accession>
<name>X0UVC8_9ZZZZ</name>
<proteinExistence type="predicted"/>
<dbReference type="EMBL" id="BARS01016938">
    <property type="protein sequence ID" value="GAF92405.1"/>
    <property type="molecule type" value="Genomic_DNA"/>
</dbReference>
<protein>
    <submittedName>
        <fullName evidence="2">Uncharacterized protein</fullName>
    </submittedName>
</protein>
<evidence type="ECO:0000313" key="2">
    <source>
        <dbReference type="EMBL" id="GAF92405.1"/>
    </source>
</evidence>
<dbReference type="AlphaFoldDB" id="X0UVC8"/>